<dbReference type="Proteomes" id="UP000177279">
    <property type="component" value="Unassembled WGS sequence"/>
</dbReference>
<organism evidence="1 2">
    <name type="scientific">Candidatus Zambryskibacteria bacterium RIFCSPHIGHO2_02_FULL_43_37</name>
    <dbReference type="NCBI Taxonomy" id="1802749"/>
    <lineage>
        <taxon>Bacteria</taxon>
        <taxon>Candidatus Zambryskiibacteriota</taxon>
    </lineage>
</organism>
<proteinExistence type="predicted"/>
<dbReference type="EMBL" id="MHVS01000005">
    <property type="protein sequence ID" value="OHA96517.1"/>
    <property type="molecule type" value="Genomic_DNA"/>
</dbReference>
<evidence type="ECO:0000313" key="1">
    <source>
        <dbReference type="EMBL" id="OHA96517.1"/>
    </source>
</evidence>
<accession>A0A1G2TGV4</accession>
<name>A0A1G2TGV4_9BACT</name>
<reference evidence="1 2" key="1">
    <citation type="journal article" date="2016" name="Nat. Commun.">
        <title>Thousands of microbial genomes shed light on interconnected biogeochemical processes in an aquifer system.</title>
        <authorList>
            <person name="Anantharaman K."/>
            <person name="Brown C.T."/>
            <person name="Hug L.A."/>
            <person name="Sharon I."/>
            <person name="Castelle C.J."/>
            <person name="Probst A.J."/>
            <person name="Thomas B.C."/>
            <person name="Singh A."/>
            <person name="Wilkins M.J."/>
            <person name="Karaoz U."/>
            <person name="Brodie E.L."/>
            <person name="Williams K.H."/>
            <person name="Hubbard S.S."/>
            <person name="Banfield J.F."/>
        </authorList>
    </citation>
    <scope>NUCLEOTIDE SEQUENCE [LARGE SCALE GENOMIC DNA]</scope>
</reference>
<gene>
    <name evidence="1" type="ORF">A3D49_01415</name>
</gene>
<evidence type="ECO:0000313" key="2">
    <source>
        <dbReference type="Proteomes" id="UP000177279"/>
    </source>
</evidence>
<dbReference type="AlphaFoldDB" id="A0A1G2TGV4"/>
<protein>
    <submittedName>
        <fullName evidence="1">Uncharacterized protein</fullName>
    </submittedName>
</protein>
<sequence length="72" mass="7991">MFITVDILYLKNKKTVPAPAGFPSQVTVELADARQLTDKVVEEAVCRRLAYHNITARQGVGAVEFGYIPVDR</sequence>
<comment type="caution">
    <text evidence="1">The sequence shown here is derived from an EMBL/GenBank/DDBJ whole genome shotgun (WGS) entry which is preliminary data.</text>
</comment>